<gene>
    <name evidence="7" type="ORF">SAMN05660830_02051</name>
</gene>
<evidence type="ECO:0000256" key="5">
    <source>
        <dbReference type="PIRSR" id="PIRSR037238-1"/>
    </source>
</evidence>
<dbReference type="Gene3D" id="3.40.630.10">
    <property type="entry name" value="Zn peptidases"/>
    <property type="match status" value="1"/>
</dbReference>
<dbReference type="InterPro" id="IPR050072">
    <property type="entry name" value="Peptidase_M20A"/>
</dbReference>
<protein>
    <submittedName>
        <fullName evidence="7">Glutamate carboxypeptidase</fullName>
    </submittedName>
</protein>
<dbReference type="InterPro" id="IPR017150">
    <property type="entry name" value="Pept_M20_glutamate_carboxypep"/>
</dbReference>
<dbReference type="AlphaFoldDB" id="A0A8G2CA97"/>
<feature type="active site" evidence="5">
    <location>
        <position position="97"/>
    </location>
</feature>
<evidence type="ECO:0000259" key="6">
    <source>
        <dbReference type="Pfam" id="PF07687"/>
    </source>
</evidence>
<organism evidence="7 8">
    <name type="scientific">Halodesulfovibrio aestuarii</name>
    <dbReference type="NCBI Taxonomy" id="126333"/>
    <lineage>
        <taxon>Bacteria</taxon>
        <taxon>Pseudomonadati</taxon>
        <taxon>Thermodesulfobacteriota</taxon>
        <taxon>Desulfovibrionia</taxon>
        <taxon>Desulfovibrionales</taxon>
        <taxon>Desulfovibrionaceae</taxon>
        <taxon>Halodesulfovibrio</taxon>
    </lineage>
</organism>
<proteinExistence type="predicted"/>
<dbReference type="SUPFAM" id="SSF53187">
    <property type="entry name" value="Zn-dependent exopeptidases"/>
    <property type="match status" value="1"/>
</dbReference>
<evidence type="ECO:0000256" key="1">
    <source>
        <dbReference type="ARBA" id="ARBA00001947"/>
    </source>
</evidence>
<dbReference type="CDD" id="cd03885">
    <property type="entry name" value="M20_CPDG2"/>
    <property type="match status" value="1"/>
</dbReference>
<dbReference type="GO" id="GO:0046872">
    <property type="term" value="F:metal ion binding"/>
    <property type="evidence" value="ECO:0007669"/>
    <property type="project" value="UniProtKB-KW"/>
</dbReference>
<accession>A0A8G2CA97</accession>
<keyword evidence="4" id="KW-0862">Zinc</keyword>
<comment type="cofactor">
    <cofactor evidence="1">
        <name>Zn(2+)</name>
        <dbReference type="ChEBI" id="CHEBI:29105"/>
    </cofactor>
</comment>
<dbReference type="InterPro" id="IPR002933">
    <property type="entry name" value="Peptidase_M20"/>
</dbReference>
<dbReference type="InterPro" id="IPR036264">
    <property type="entry name" value="Bact_exopeptidase_dim_dom"/>
</dbReference>
<dbReference type="Pfam" id="PF01546">
    <property type="entry name" value="Peptidase_M20"/>
    <property type="match status" value="1"/>
</dbReference>
<dbReference type="PANTHER" id="PTHR43808">
    <property type="entry name" value="ACETYLORNITHINE DEACETYLASE"/>
    <property type="match status" value="1"/>
</dbReference>
<reference evidence="7 8" key="1">
    <citation type="submission" date="2016-11" db="EMBL/GenBank/DDBJ databases">
        <authorList>
            <person name="Varghese N."/>
            <person name="Submissions S."/>
        </authorList>
    </citation>
    <scope>NUCLEOTIDE SEQUENCE [LARGE SCALE GENOMIC DNA]</scope>
    <source>
        <strain evidence="7 8">DSM 17919</strain>
    </source>
</reference>
<sequence length="397" mass="42751">MKIEKSKVLKVINKVREFIGEHEQEMVSLLKRLVEINSYTGNKKGVDAVASVIQEECEAMGLHVRREFCEKVGDNLVIETPLHKEGKKGILLCGHMDTVFPPELGFDSFTQDGTYYYGPGVADMKCGLVEGLYVLKALDALGLLQAMSIVMICNSDEEIGSINSSDLILKEAENSLVGFVLESTKAGGELVIGRKGRMTFELEVTGKAAHAGSVGADKASAILELAQQVQAYEKLNNPAEGTSVNVGKIEGGVGANTVAEKARAIVEFRYTQKDCGDKVWETVQKLAAEPYTKGTSCVVRAITARPSMVTNDAILGLYKMIEEIGIDFGFDIQCAQCGGGSDANFISQLGIPVIDGLGPIGGNLHSVDEYLVASTVPERAILTTLVVVKAWEQYCCN</sequence>
<keyword evidence="7" id="KW-0645">Protease</keyword>
<evidence type="ECO:0000313" key="7">
    <source>
        <dbReference type="EMBL" id="SHJ27994.1"/>
    </source>
</evidence>
<dbReference type="PROSITE" id="PS00758">
    <property type="entry name" value="ARGE_DAPE_CPG2_1"/>
    <property type="match status" value="1"/>
</dbReference>
<dbReference type="EMBL" id="FQZR01000004">
    <property type="protein sequence ID" value="SHJ27994.1"/>
    <property type="molecule type" value="Genomic_DNA"/>
</dbReference>
<dbReference type="PANTHER" id="PTHR43808:SF9">
    <property type="entry name" value="BLL0789 PROTEIN"/>
    <property type="match status" value="1"/>
</dbReference>
<name>A0A8G2CA97_9BACT</name>
<keyword evidence="7" id="KW-0121">Carboxypeptidase</keyword>
<feature type="domain" description="Peptidase M20 dimerisation" evidence="6">
    <location>
        <begin position="192"/>
        <end position="293"/>
    </location>
</feature>
<evidence type="ECO:0000256" key="2">
    <source>
        <dbReference type="ARBA" id="ARBA00022723"/>
    </source>
</evidence>
<dbReference type="PIRSF" id="PIRSF037238">
    <property type="entry name" value="Carboxypeptidase_G2"/>
    <property type="match status" value="1"/>
</dbReference>
<evidence type="ECO:0000256" key="3">
    <source>
        <dbReference type="ARBA" id="ARBA00022801"/>
    </source>
</evidence>
<keyword evidence="3" id="KW-0378">Hydrolase</keyword>
<dbReference type="SUPFAM" id="SSF55031">
    <property type="entry name" value="Bacterial exopeptidase dimerisation domain"/>
    <property type="match status" value="1"/>
</dbReference>
<feature type="active site" description="Proton acceptor" evidence="5">
    <location>
        <position position="157"/>
    </location>
</feature>
<evidence type="ECO:0000256" key="4">
    <source>
        <dbReference type="ARBA" id="ARBA00022833"/>
    </source>
</evidence>
<comment type="caution">
    <text evidence="7">The sequence shown here is derived from an EMBL/GenBank/DDBJ whole genome shotgun (WGS) entry which is preliminary data.</text>
</comment>
<dbReference type="GO" id="GO:0004180">
    <property type="term" value="F:carboxypeptidase activity"/>
    <property type="evidence" value="ECO:0007669"/>
    <property type="project" value="UniProtKB-KW"/>
</dbReference>
<keyword evidence="2" id="KW-0479">Metal-binding</keyword>
<dbReference type="Pfam" id="PF07687">
    <property type="entry name" value="M20_dimer"/>
    <property type="match status" value="1"/>
</dbReference>
<dbReference type="InterPro" id="IPR001261">
    <property type="entry name" value="ArgE/DapE_CS"/>
</dbReference>
<dbReference type="Proteomes" id="UP000184001">
    <property type="component" value="Unassembled WGS sequence"/>
</dbReference>
<dbReference type="InterPro" id="IPR011650">
    <property type="entry name" value="Peptidase_M20_dimer"/>
</dbReference>
<dbReference type="Gene3D" id="3.30.70.360">
    <property type="match status" value="1"/>
</dbReference>
<evidence type="ECO:0000313" key="8">
    <source>
        <dbReference type="Proteomes" id="UP000184001"/>
    </source>
</evidence>